<organism evidence="8 9">
    <name type="scientific">Cupriavidus pauculus</name>
    <dbReference type="NCBI Taxonomy" id="82633"/>
    <lineage>
        <taxon>Bacteria</taxon>
        <taxon>Pseudomonadati</taxon>
        <taxon>Pseudomonadota</taxon>
        <taxon>Betaproteobacteria</taxon>
        <taxon>Burkholderiales</taxon>
        <taxon>Burkholderiaceae</taxon>
        <taxon>Cupriavidus</taxon>
    </lineage>
</organism>
<dbReference type="Pfam" id="PF02146">
    <property type="entry name" value="SIR2"/>
    <property type="match status" value="1"/>
</dbReference>
<dbReference type="InterPro" id="IPR003000">
    <property type="entry name" value="Sirtuin"/>
</dbReference>
<evidence type="ECO:0000256" key="4">
    <source>
        <dbReference type="ARBA" id="ARBA00023027"/>
    </source>
</evidence>
<evidence type="ECO:0000313" key="9">
    <source>
        <dbReference type="Proteomes" id="UP000270411"/>
    </source>
</evidence>
<feature type="domain" description="Deacetylase sirtuin-type" evidence="7">
    <location>
        <begin position="1"/>
        <end position="277"/>
    </location>
</feature>
<dbReference type="AlphaFoldDB" id="A0A3G8H6I9"/>
<dbReference type="Gene3D" id="3.30.1600.10">
    <property type="entry name" value="SIR2/SIRT2 'Small Domain"/>
    <property type="match status" value="1"/>
</dbReference>
<keyword evidence="1 5" id="KW-0808">Transferase</keyword>
<dbReference type="InterPro" id="IPR026591">
    <property type="entry name" value="Sirtuin_cat_small_dom_sf"/>
</dbReference>
<comment type="similarity">
    <text evidence="5">Belongs to the sirtuin family. Class II subfamily.</text>
</comment>
<keyword evidence="3 5" id="KW-0862">Zinc</keyword>
<protein>
    <recommendedName>
        <fullName evidence="5">NAD-dependent protein deacetylase</fullName>
        <ecNumber evidence="5">2.3.1.286</ecNumber>
    </recommendedName>
    <alternativeName>
        <fullName evidence="5">Regulatory protein SIR2 homolog</fullName>
    </alternativeName>
</protein>
<dbReference type="EC" id="2.3.1.286" evidence="5"/>
<comment type="cofactor">
    <cofactor evidence="5">
        <name>Zn(2+)</name>
        <dbReference type="ChEBI" id="CHEBI:29105"/>
    </cofactor>
    <text evidence="5">Binds 1 zinc ion per subunit.</text>
</comment>
<comment type="caution">
    <text evidence="5">Lacks conserved residue(s) required for the propagation of feature annotation.</text>
</comment>
<accession>A0A3G8H6I9</accession>
<evidence type="ECO:0000256" key="6">
    <source>
        <dbReference type="PROSITE-ProRule" id="PRU00236"/>
    </source>
</evidence>
<feature type="binding site" evidence="5 6">
    <location>
        <position position="128"/>
    </location>
    <ligand>
        <name>Zn(2+)</name>
        <dbReference type="ChEBI" id="CHEBI:29105"/>
    </ligand>
</feature>
<dbReference type="KEGG" id="cpau:EHF44_22315"/>
<dbReference type="InterPro" id="IPR029035">
    <property type="entry name" value="DHS-like_NAD/FAD-binding_dom"/>
</dbReference>
<sequence length="290" mass="30433">MSDGAADALAGFVGQHPRLFVLTGAGISTDSGIPGYRDEQGRWQRSAPMTITAFLSGPAARQRYWARSMVGWPVADAAQPNVSHRVVARLGDAGQVAGLVTQNVDGLHQRAGSRDVIELHGSIGHVICLSCATRYPRAEIQRRLWRLNPAFRDVSALPAADGDAHLESPLFDDFAVPDCERCGGVLKPDVVFFGESVPRERVDAGRAALGAADAMLVIGSSLTVFSGYRFCLWAAERGVPIAALNLGTTRADPLLALKLSAPIGPTLAALARSLGLDAAGDAATSGPASR</sequence>
<dbReference type="NCBIfam" id="NF003738">
    <property type="entry name" value="PRK05333.1"/>
    <property type="match status" value="1"/>
</dbReference>
<feature type="binding site" evidence="5">
    <location>
        <position position="263"/>
    </location>
    <ligand>
        <name>NAD(+)</name>
        <dbReference type="ChEBI" id="CHEBI:57540"/>
    </ligand>
</feature>
<evidence type="ECO:0000256" key="1">
    <source>
        <dbReference type="ARBA" id="ARBA00022679"/>
    </source>
</evidence>
<comment type="function">
    <text evidence="5">NAD-dependent protein deacetylase which modulates the activities of several enzymes which are inactive in their acetylated form.</text>
</comment>
<dbReference type="SUPFAM" id="SSF52467">
    <property type="entry name" value="DHS-like NAD/FAD-binding domain"/>
    <property type="match status" value="1"/>
</dbReference>
<dbReference type="GO" id="GO:0070403">
    <property type="term" value="F:NAD+ binding"/>
    <property type="evidence" value="ECO:0007669"/>
    <property type="project" value="UniProtKB-UniRule"/>
</dbReference>
<evidence type="ECO:0000313" key="8">
    <source>
        <dbReference type="EMBL" id="AZG16147.1"/>
    </source>
</evidence>
<evidence type="ECO:0000256" key="5">
    <source>
        <dbReference type="HAMAP-Rule" id="MF_01967"/>
    </source>
</evidence>
<evidence type="ECO:0000256" key="3">
    <source>
        <dbReference type="ARBA" id="ARBA00022833"/>
    </source>
</evidence>
<dbReference type="GO" id="GO:0017136">
    <property type="term" value="F:histone deacetylase activity, NAD-dependent"/>
    <property type="evidence" value="ECO:0007669"/>
    <property type="project" value="TreeGrafter"/>
</dbReference>
<feature type="binding site" evidence="5 6">
    <location>
        <position position="131"/>
    </location>
    <ligand>
        <name>Zn(2+)</name>
        <dbReference type="ChEBI" id="CHEBI:29105"/>
    </ligand>
</feature>
<dbReference type="Gene3D" id="3.40.50.1220">
    <property type="entry name" value="TPP-binding domain"/>
    <property type="match status" value="1"/>
</dbReference>
<feature type="binding site" evidence="5">
    <location>
        <begin position="219"/>
        <end position="221"/>
    </location>
    <ligand>
        <name>NAD(+)</name>
        <dbReference type="ChEBI" id="CHEBI:57540"/>
    </ligand>
</feature>
<dbReference type="CDD" id="cd01409">
    <property type="entry name" value="SIRT4"/>
    <property type="match status" value="1"/>
</dbReference>
<feature type="binding site" evidence="5 6">
    <location>
        <position position="179"/>
    </location>
    <ligand>
        <name>Zn(2+)</name>
        <dbReference type="ChEBI" id="CHEBI:29105"/>
    </ligand>
</feature>
<comment type="catalytic activity">
    <reaction evidence="5">
        <text>N(6)-acetyl-L-lysyl-[protein] + NAD(+) + H2O = 2''-O-acetyl-ADP-D-ribose + nicotinamide + L-lysyl-[protein]</text>
        <dbReference type="Rhea" id="RHEA:43636"/>
        <dbReference type="Rhea" id="RHEA-COMP:9752"/>
        <dbReference type="Rhea" id="RHEA-COMP:10731"/>
        <dbReference type="ChEBI" id="CHEBI:15377"/>
        <dbReference type="ChEBI" id="CHEBI:17154"/>
        <dbReference type="ChEBI" id="CHEBI:29969"/>
        <dbReference type="ChEBI" id="CHEBI:57540"/>
        <dbReference type="ChEBI" id="CHEBI:61930"/>
        <dbReference type="ChEBI" id="CHEBI:83767"/>
        <dbReference type="EC" id="2.3.1.286"/>
    </reaction>
</comment>
<name>A0A3G8H6I9_9BURK</name>
<reference evidence="9" key="1">
    <citation type="submission" date="2018-11" db="EMBL/GenBank/DDBJ databases">
        <title>FDA dAtabase for Regulatory Grade micrObial Sequences (FDA-ARGOS): Supporting development and validation of Infectious Disease Dx tests.</title>
        <authorList>
            <person name="Goldberg B."/>
            <person name="Campos J."/>
            <person name="Tallon L."/>
            <person name="Sadzewicz L."/>
            <person name="Zhao X."/>
            <person name="Vavikolanu K."/>
            <person name="Mehta A."/>
            <person name="Aluvathingal J."/>
            <person name="Nadendla S."/>
            <person name="Geyer C."/>
            <person name="Nandy P."/>
            <person name="Yan Y."/>
            <person name="Sichtig H."/>
        </authorList>
    </citation>
    <scope>NUCLEOTIDE SEQUENCE [LARGE SCALE GENOMIC DNA]</scope>
    <source>
        <strain evidence="9">FDAARGOS_614</strain>
    </source>
</reference>
<feature type="binding site" evidence="5">
    <location>
        <begin position="102"/>
        <end position="105"/>
    </location>
    <ligand>
        <name>NAD(+)</name>
        <dbReference type="ChEBI" id="CHEBI:57540"/>
    </ligand>
</feature>
<feature type="binding site" evidence="5">
    <location>
        <begin position="245"/>
        <end position="247"/>
    </location>
    <ligand>
        <name>NAD(+)</name>
        <dbReference type="ChEBI" id="CHEBI:57540"/>
    </ligand>
</feature>
<proteinExistence type="inferred from homology"/>
<dbReference type="RefSeq" id="WP_124685878.1">
    <property type="nucleotide sequence ID" value="NZ_CP033970.1"/>
</dbReference>
<feature type="binding site" evidence="5 6">
    <location>
        <position position="182"/>
    </location>
    <ligand>
        <name>Zn(2+)</name>
        <dbReference type="ChEBI" id="CHEBI:29105"/>
    </ligand>
</feature>
<dbReference type="OrthoDB" id="9800582at2"/>
<dbReference type="EMBL" id="CP033970">
    <property type="protein sequence ID" value="AZG16147.1"/>
    <property type="molecule type" value="Genomic_DNA"/>
</dbReference>
<dbReference type="PANTHER" id="PTHR11085:SF10">
    <property type="entry name" value="NAD-DEPENDENT PROTEIN DEACYLASE SIRTUIN-5, MITOCHONDRIAL-RELATED"/>
    <property type="match status" value="1"/>
</dbReference>
<dbReference type="Proteomes" id="UP000270411">
    <property type="component" value="Chromosome 2"/>
</dbReference>
<dbReference type="PANTHER" id="PTHR11085">
    <property type="entry name" value="NAD-DEPENDENT PROTEIN DEACYLASE SIRTUIN-5, MITOCHONDRIAL-RELATED"/>
    <property type="match status" value="1"/>
</dbReference>
<dbReference type="GO" id="GO:0008270">
    <property type="term" value="F:zinc ion binding"/>
    <property type="evidence" value="ECO:0007669"/>
    <property type="project" value="UniProtKB-UniRule"/>
</dbReference>
<dbReference type="InterPro" id="IPR026590">
    <property type="entry name" value="Ssirtuin_cat_dom"/>
</dbReference>
<dbReference type="HAMAP" id="MF_01967">
    <property type="entry name" value="Sirtuin_ClassII"/>
    <property type="match status" value="1"/>
</dbReference>
<dbReference type="InterPro" id="IPR050134">
    <property type="entry name" value="NAD-dep_sirtuin_deacylases"/>
</dbReference>
<evidence type="ECO:0000256" key="2">
    <source>
        <dbReference type="ARBA" id="ARBA00022723"/>
    </source>
</evidence>
<feature type="active site" description="Proton acceptor" evidence="5 6">
    <location>
        <position position="120"/>
    </location>
</feature>
<dbReference type="GO" id="GO:0005737">
    <property type="term" value="C:cytoplasm"/>
    <property type="evidence" value="ECO:0007669"/>
    <property type="project" value="UniProtKB-SubCell"/>
</dbReference>
<gene>
    <name evidence="5" type="primary">cobB</name>
    <name evidence="8" type="ORF">EHF44_22315</name>
</gene>
<comment type="subcellular location">
    <subcellularLocation>
        <location evidence="5">Cytoplasm</location>
    </subcellularLocation>
</comment>
<evidence type="ECO:0000259" key="7">
    <source>
        <dbReference type="PROSITE" id="PS50305"/>
    </source>
</evidence>
<dbReference type="InterPro" id="IPR026587">
    <property type="entry name" value="Sirtuin_class_II"/>
</dbReference>
<dbReference type="PROSITE" id="PS50305">
    <property type="entry name" value="SIRTUIN"/>
    <property type="match status" value="1"/>
</dbReference>
<keyword evidence="4 5" id="KW-0520">NAD</keyword>
<keyword evidence="2 5" id="KW-0479">Metal-binding</keyword>
<keyword evidence="5" id="KW-0963">Cytoplasm</keyword>